<accession>A0A3N4JFP5</accession>
<dbReference type="AlphaFoldDB" id="A0A3N4JFP5"/>
<dbReference type="GO" id="GO:0016791">
    <property type="term" value="F:phosphatase activity"/>
    <property type="evidence" value="ECO:0007669"/>
    <property type="project" value="UniProtKB-ARBA"/>
</dbReference>
<dbReference type="NCBIfam" id="TIGR01509">
    <property type="entry name" value="HAD-SF-IA-v3"/>
    <property type="match status" value="1"/>
</dbReference>
<dbReference type="InterPro" id="IPR006439">
    <property type="entry name" value="HAD-SF_hydro_IA"/>
</dbReference>
<dbReference type="Pfam" id="PF00702">
    <property type="entry name" value="Hydrolase"/>
    <property type="match status" value="1"/>
</dbReference>
<evidence type="ECO:0000313" key="1">
    <source>
        <dbReference type="EMBL" id="RPA97089.1"/>
    </source>
</evidence>
<dbReference type="InterPro" id="IPR036412">
    <property type="entry name" value="HAD-like_sf"/>
</dbReference>
<dbReference type="InterPro" id="IPR023198">
    <property type="entry name" value="PGP-like_dom2"/>
</dbReference>
<dbReference type="Gene3D" id="1.10.150.240">
    <property type="entry name" value="Putative phosphatase, domain 2"/>
    <property type="match status" value="1"/>
</dbReference>
<dbReference type="InterPro" id="IPR023214">
    <property type="entry name" value="HAD_sf"/>
</dbReference>
<evidence type="ECO:0000313" key="2">
    <source>
        <dbReference type="Proteomes" id="UP000276215"/>
    </source>
</evidence>
<reference evidence="1 2" key="1">
    <citation type="journal article" date="2018" name="Nat. Ecol. Evol.">
        <title>Pezizomycetes genomes reveal the molecular basis of ectomycorrhizal truffle lifestyle.</title>
        <authorList>
            <person name="Murat C."/>
            <person name="Payen T."/>
            <person name="Noel B."/>
            <person name="Kuo A."/>
            <person name="Morin E."/>
            <person name="Chen J."/>
            <person name="Kohler A."/>
            <person name="Krizsan K."/>
            <person name="Balestrini R."/>
            <person name="Da Silva C."/>
            <person name="Montanini B."/>
            <person name="Hainaut M."/>
            <person name="Levati E."/>
            <person name="Barry K.W."/>
            <person name="Belfiori B."/>
            <person name="Cichocki N."/>
            <person name="Clum A."/>
            <person name="Dockter R.B."/>
            <person name="Fauchery L."/>
            <person name="Guy J."/>
            <person name="Iotti M."/>
            <person name="Le Tacon F."/>
            <person name="Lindquist E.A."/>
            <person name="Lipzen A."/>
            <person name="Malagnac F."/>
            <person name="Mello A."/>
            <person name="Molinier V."/>
            <person name="Miyauchi S."/>
            <person name="Poulain J."/>
            <person name="Riccioni C."/>
            <person name="Rubini A."/>
            <person name="Sitrit Y."/>
            <person name="Splivallo R."/>
            <person name="Traeger S."/>
            <person name="Wang M."/>
            <person name="Zifcakova L."/>
            <person name="Wipf D."/>
            <person name="Zambonelli A."/>
            <person name="Paolocci F."/>
            <person name="Nowrousian M."/>
            <person name="Ottonello S."/>
            <person name="Baldrian P."/>
            <person name="Spatafora J.W."/>
            <person name="Henrissat B."/>
            <person name="Nagy L.G."/>
            <person name="Aury J.M."/>
            <person name="Wincker P."/>
            <person name="Grigoriev I.V."/>
            <person name="Bonfante P."/>
            <person name="Martin F.M."/>
        </authorList>
    </citation>
    <scope>NUCLEOTIDE SEQUENCE [LARGE SCALE GENOMIC DNA]</scope>
    <source>
        <strain evidence="1 2">120613-1</strain>
    </source>
</reference>
<keyword evidence="2" id="KW-1185">Reference proteome</keyword>
<dbReference type="STRING" id="1336337.A0A3N4JFP5"/>
<dbReference type="PANTHER" id="PTHR18901">
    <property type="entry name" value="2-DEOXYGLUCOSE-6-PHOSPHATE PHOSPHATASE 2"/>
    <property type="match status" value="1"/>
</dbReference>
<gene>
    <name evidence="1" type="ORF">L873DRAFT_1810398</name>
</gene>
<dbReference type="EMBL" id="ML120408">
    <property type="protein sequence ID" value="RPA97089.1"/>
    <property type="molecule type" value="Genomic_DNA"/>
</dbReference>
<dbReference type="PANTHER" id="PTHR18901:SF38">
    <property type="entry name" value="PSEUDOURIDINE-5'-PHOSPHATASE"/>
    <property type="match status" value="1"/>
</dbReference>
<dbReference type="SFLD" id="SFLDS00003">
    <property type="entry name" value="Haloacid_Dehalogenase"/>
    <property type="match status" value="1"/>
</dbReference>
<dbReference type="SFLD" id="SFLDG01129">
    <property type="entry name" value="C1.5:_HAD__Beta-PGM__Phosphata"/>
    <property type="match status" value="1"/>
</dbReference>
<dbReference type="Gene3D" id="3.40.50.1000">
    <property type="entry name" value="HAD superfamily/HAD-like"/>
    <property type="match status" value="1"/>
</dbReference>
<dbReference type="SUPFAM" id="SSF56784">
    <property type="entry name" value="HAD-like"/>
    <property type="match status" value="1"/>
</dbReference>
<name>A0A3N4JFP5_9PEZI</name>
<proteinExistence type="predicted"/>
<protein>
    <submittedName>
        <fullName evidence="1">HAD-like protein</fullName>
    </submittedName>
</protein>
<dbReference type="OrthoDB" id="40579at2759"/>
<dbReference type="FunFam" id="1.10.150.240:FF:000001">
    <property type="entry name" value="Haloacid dehalogenase-like hydrolase domain"/>
    <property type="match status" value="1"/>
</dbReference>
<sequence length="279" mass="31250">MSTTEHKPIRACLFDMDGLLLNTEDIYTKVKNIILAENGRPSLPWSIKAQLQGRPGLMATNVFFEWAQLEISREEYHKRSAELYSEFFPSCSPLPGVPELLETLSIATTPSGLPIEVALATSSITRSFELKTAHLPDLFKYFPKNQQIRGDDPRIPHGRGKPAPDIYLVALESINARLRSEGKTVILPDECLVFEDAVPGVEAGRRAGMRVVWIPHKELRKEFAGKEEEILAGIPMMSSAEGEVVEENKKIGQVGDGWGELREWIVGFDYARYGIQVKK</sequence>
<organism evidence="1 2">
    <name type="scientific">Choiromyces venosus 120613-1</name>
    <dbReference type="NCBI Taxonomy" id="1336337"/>
    <lineage>
        <taxon>Eukaryota</taxon>
        <taxon>Fungi</taxon>
        <taxon>Dikarya</taxon>
        <taxon>Ascomycota</taxon>
        <taxon>Pezizomycotina</taxon>
        <taxon>Pezizomycetes</taxon>
        <taxon>Pezizales</taxon>
        <taxon>Tuberaceae</taxon>
        <taxon>Choiromyces</taxon>
    </lineage>
</organism>
<dbReference type="Proteomes" id="UP000276215">
    <property type="component" value="Unassembled WGS sequence"/>
</dbReference>